<proteinExistence type="predicted"/>
<dbReference type="InterPro" id="IPR050512">
    <property type="entry name" value="Sulf_AdTrans/APS_kinase"/>
</dbReference>
<name>A0A852VMP8_9MICO</name>
<comment type="caution">
    <text evidence="7">The sequence shown here is derived from an EMBL/GenBank/DDBJ whole genome shotgun (WGS) entry which is preliminary data.</text>
</comment>
<evidence type="ECO:0000256" key="5">
    <source>
        <dbReference type="ARBA" id="ARBA00022840"/>
    </source>
</evidence>
<dbReference type="Gene3D" id="3.40.50.300">
    <property type="entry name" value="P-loop containing nucleotide triphosphate hydrolases"/>
    <property type="match status" value="1"/>
</dbReference>
<keyword evidence="7" id="KW-0548">Nucleotidyltransferase</keyword>
<dbReference type="SUPFAM" id="SSF52540">
    <property type="entry name" value="P-loop containing nucleoside triphosphate hydrolases"/>
    <property type="match status" value="1"/>
</dbReference>
<dbReference type="PANTHER" id="PTHR42700:SF1">
    <property type="entry name" value="SULFATE ADENYLYLTRANSFERASE"/>
    <property type="match status" value="1"/>
</dbReference>
<keyword evidence="4" id="KW-0547">Nucleotide-binding</keyword>
<evidence type="ECO:0000256" key="3">
    <source>
        <dbReference type="ARBA" id="ARBA00022679"/>
    </source>
</evidence>
<dbReference type="RefSeq" id="WP_221935235.1">
    <property type="nucleotide sequence ID" value="NZ_JACCAE010000001.1"/>
</dbReference>
<feature type="domain" description="APS kinase" evidence="6">
    <location>
        <begin position="220"/>
        <end position="372"/>
    </location>
</feature>
<organism evidence="7 8">
    <name type="scientific">Janibacter cremeus</name>
    <dbReference type="NCBI Taxonomy" id="1285192"/>
    <lineage>
        <taxon>Bacteria</taxon>
        <taxon>Bacillati</taxon>
        <taxon>Actinomycetota</taxon>
        <taxon>Actinomycetes</taxon>
        <taxon>Micrococcales</taxon>
        <taxon>Intrasporangiaceae</taxon>
        <taxon>Janibacter</taxon>
    </lineage>
</organism>
<gene>
    <name evidence="7" type="ORF">BJY20_000788</name>
</gene>
<dbReference type="EC" id="2.7.1.25" evidence="2"/>
<protein>
    <recommendedName>
        <fullName evidence="2">adenylyl-sulfate kinase</fullName>
        <ecNumber evidence="2">2.7.1.25</ecNumber>
    </recommendedName>
</protein>
<dbReference type="EMBL" id="JACCAE010000001">
    <property type="protein sequence ID" value="NYF97396.1"/>
    <property type="molecule type" value="Genomic_DNA"/>
</dbReference>
<keyword evidence="5" id="KW-0067">ATP-binding</keyword>
<dbReference type="CDD" id="cd02027">
    <property type="entry name" value="APSK"/>
    <property type="match status" value="1"/>
</dbReference>
<evidence type="ECO:0000313" key="7">
    <source>
        <dbReference type="EMBL" id="NYF97396.1"/>
    </source>
</evidence>
<keyword evidence="8" id="KW-1185">Reference proteome</keyword>
<dbReference type="InterPro" id="IPR027417">
    <property type="entry name" value="P-loop_NTPase"/>
</dbReference>
<evidence type="ECO:0000256" key="4">
    <source>
        <dbReference type="ARBA" id="ARBA00022741"/>
    </source>
</evidence>
<dbReference type="GO" id="GO:0010134">
    <property type="term" value="P:sulfate assimilation via adenylyl sulfate reduction"/>
    <property type="evidence" value="ECO:0007669"/>
    <property type="project" value="TreeGrafter"/>
</dbReference>
<dbReference type="GO" id="GO:0019379">
    <property type="term" value="P:sulfate assimilation, phosphoadenylyl sulfate reduction by phosphoadenylyl-sulfate reductase (thioredoxin)"/>
    <property type="evidence" value="ECO:0007669"/>
    <property type="project" value="TreeGrafter"/>
</dbReference>
<dbReference type="GO" id="GO:0005524">
    <property type="term" value="F:ATP binding"/>
    <property type="evidence" value="ECO:0007669"/>
    <property type="project" value="InterPro"/>
</dbReference>
<evidence type="ECO:0000256" key="2">
    <source>
        <dbReference type="ARBA" id="ARBA00012121"/>
    </source>
</evidence>
<comment type="catalytic activity">
    <reaction evidence="1">
        <text>adenosine 5'-phosphosulfate + ATP = 3'-phosphoadenylyl sulfate + ADP + H(+)</text>
        <dbReference type="Rhea" id="RHEA:24152"/>
        <dbReference type="ChEBI" id="CHEBI:15378"/>
        <dbReference type="ChEBI" id="CHEBI:30616"/>
        <dbReference type="ChEBI" id="CHEBI:58243"/>
        <dbReference type="ChEBI" id="CHEBI:58339"/>
        <dbReference type="ChEBI" id="CHEBI:456216"/>
        <dbReference type="EC" id="2.7.1.25"/>
    </reaction>
</comment>
<dbReference type="GO" id="GO:0005737">
    <property type="term" value="C:cytoplasm"/>
    <property type="evidence" value="ECO:0007669"/>
    <property type="project" value="TreeGrafter"/>
</dbReference>
<dbReference type="Proteomes" id="UP000554054">
    <property type="component" value="Unassembled WGS sequence"/>
</dbReference>
<keyword evidence="3 7" id="KW-0808">Transferase</keyword>
<dbReference type="Pfam" id="PF01583">
    <property type="entry name" value="APS_kinase"/>
    <property type="match status" value="1"/>
</dbReference>
<dbReference type="GO" id="GO:0004781">
    <property type="term" value="F:sulfate adenylyltransferase (ATP) activity"/>
    <property type="evidence" value="ECO:0007669"/>
    <property type="project" value="UniProtKB-EC"/>
</dbReference>
<sequence>MTAPARAHQHCPPFAQLDALERLRVGACAPTDPTLPIADEVRDAAQRHGLEVVDPEGVPIARFPAEQIGSSGATGTPEWLGNGSPRPYERLYLSPAQVRSTVDADALTVVVDRRLNRTDTAEIRSLADGRPILLLVLSGPTMSPYTRGVTLLRRSLEVAKSLTDAGVVAVPLDPKIAATDPALQDEVVSAYAPGKLAWLGAHTTGLPGSQTMHGAGDSGGLVLFFTGLSGSGKSTVARAVREAILEEDGRPVSILDGDVVRRHLSAGLTFSPEDRETNIRRIGWVAAEIAYHGGAAICSPIAPYDSTRKAVRAMATDRGGDFVLVHVSTPVEECARRDRKGLYAKAMAGEITDFTGVNAPYEAPADAELDLDTSSISVEQARDRVLDLLRERGHLADGSQPEWSI</sequence>
<dbReference type="InterPro" id="IPR059117">
    <property type="entry name" value="APS_kinase_dom"/>
</dbReference>
<accession>A0A852VMP8</accession>
<evidence type="ECO:0000259" key="6">
    <source>
        <dbReference type="Pfam" id="PF01583"/>
    </source>
</evidence>
<evidence type="ECO:0000313" key="8">
    <source>
        <dbReference type="Proteomes" id="UP000554054"/>
    </source>
</evidence>
<dbReference type="PANTHER" id="PTHR42700">
    <property type="entry name" value="SULFATE ADENYLYLTRANSFERASE"/>
    <property type="match status" value="1"/>
</dbReference>
<dbReference type="InterPro" id="IPR002891">
    <property type="entry name" value="APS"/>
</dbReference>
<dbReference type="NCBIfam" id="TIGR00455">
    <property type="entry name" value="apsK"/>
    <property type="match status" value="1"/>
</dbReference>
<evidence type="ECO:0000256" key="1">
    <source>
        <dbReference type="ARBA" id="ARBA00001823"/>
    </source>
</evidence>
<dbReference type="GO" id="GO:0004020">
    <property type="term" value="F:adenylylsulfate kinase activity"/>
    <property type="evidence" value="ECO:0007669"/>
    <property type="project" value="InterPro"/>
</dbReference>
<reference evidence="7 8" key="1">
    <citation type="submission" date="2020-07" db="EMBL/GenBank/DDBJ databases">
        <title>Sequencing the genomes of 1000 actinobacteria strains.</title>
        <authorList>
            <person name="Klenk H.-P."/>
        </authorList>
    </citation>
    <scope>NUCLEOTIDE SEQUENCE [LARGE SCALE GENOMIC DNA]</scope>
    <source>
        <strain evidence="7 8">DSM 26154</strain>
    </source>
</reference>
<dbReference type="NCBIfam" id="NF003013">
    <property type="entry name" value="PRK03846.1"/>
    <property type="match status" value="1"/>
</dbReference>
<dbReference type="AlphaFoldDB" id="A0A852VMP8"/>